<evidence type="ECO:0000313" key="2">
    <source>
        <dbReference type="Proteomes" id="UP000028653"/>
    </source>
</evidence>
<gene>
    <name evidence="1" type="ORF">GBAG_2235</name>
</gene>
<dbReference type="GO" id="GO:0044010">
    <property type="term" value="P:single-species biofilm formation"/>
    <property type="evidence" value="ECO:0007669"/>
    <property type="project" value="TreeGrafter"/>
</dbReference>
<dbReference type="SUPFAM" id="SSF51197">
    <property type="entry name" value="Clavaminate synthase-like"/>
    <property type="match status" value="1"/>
</dbReference>
<sequence length="150" mass="17407">MIILNTLDEFKSVYRVGKKWQRCIEAINNLNNIKPNVFYSIGDSLVYRLAEGNAHNGELFEGNRRYFDVHYYLSGHESIEVADKSALMPEMAYRDESDREFFSGQGVRHELKAGNVIICENHQAHRFSQGKDVKKVILKVTVEETYFLNK</sequence>
<reference evidence="1 2" key="1">
    <citation type="submission" date="2014-05" db="EMBL/GenBank/DDBJ databases">
        <title>ATOL: Assembling a taxonomically balanced genome-scale reconstruction of the evolutionary history of the Enterobacteriaceae.</title>
        <authorList>
            <person name="Plunkett G.III."/>
            <person name="Neeno-Eckwall E.C."/>
            <person name="Glasner J.D."/>
            <person name="Perna N.T."/>
        </authorList>
    </citation>
    <scope>NUCLEOTIDE SEQUENCE [LARGE SCALE GENOMIC DNA]</scope>
    <source>
        <strain evidence="1 2">ATCC 33320</strain>
    </source>
</reference>
<dbReference type="NCBIfam" id="NF007571">
    <property type="entry name" value="PRK10202.1"/>
    <property type="match status" value="1"/>
</dbReference>
<dbReference type="STRING" id="1006004.GBAG_2235"/>
<comment type="caution">
    <text evidence="1">The sequence shown here is derived from an EMBL/GenBank/DDBJ whole genome shotgun (WGS) entry which is preliminary data.</text>
</comment>
<accession>A0A085GCK6</accession>
<dbReference type="Proteomes" id="UP000028653">
    <property type="component" value="Unassembled WGS sequence"/>
</dbReference>
<dbReference type="eggNOG" id="COG2731">
    <property type="taxonomic scope" value="Bacteria"/>
</dbReference>
<dbReference type="Pfam" id="PF04074">
    <property type="entry name" value="DUF386"/>
    <property type="match status" value="1"/>
</dbReference>
<dbReference type="PANTHER" id="PTHR34986">
    <property type="entry name" value="EVOLVED BETA-GALACTOSIDASE SUBUNIT BETA"/>
    <property type="match status" value="1"/>
</dbReference>
<proteinExistence type="predicted"/>
<dbReference type="EMBL" id="JMPI01000030">
    <property type="protein sequence ID" value="KFC81451.1"/>
    <property type="molecule type" value="Genomic_DNA"/>
</dbReference>
<dbReference type="GO" id="GO:0005829">
    <property type="term" value="C:cytosol"/>
    <property type="evidence" value="ECO:0007669"/>
    <property type="project" value="TreeGrafter"/>
</dbReference>
<name>A0A085GCK6_9ENTR</name>
<dbReference type="PANTHER" id="PTHR34986:SF4">
    <property type="entry name" value="EVOLVED BETA-GALACTOSIDASE SUBUNIT BETA-RELATED"/>
    <property type="match status" value="1"/>
</dbReference>
<dbReference type="InterPro" id="IPR037012">
    <property type="entry name" value="NanQ/TabA/YiaL_sf"/>
</dbReference>
<protein>
    <submittedName>
        <fullName evidence="1">Evolved beta-D-galactosidase, beta subunit</fullName>
    </submittedName>
</protein>
<dbReference type="InterPro" id="IPR004375">
    <property type="entry name" value="NanQ/TabA/YiaL"/>
</dbReference>
<keyword evidence="2" id="KW-1185">Reference proteome</keyword>
<dbReference type="Gene3D" id="2.60.120.370">
    <property type="entry name" value="YhcH/YjgK/YiaL"/>
    <property type="match status" value="1"/>
</dbReference>
<dbReference type="OrthoDB" id="8776070at2"/>
<dbReference type="AlphaFoldDB" id="A0A085GCK6"/>
<evidence type="ECO:0000313" key="1">
    <source>
        <dbReference type="EMBL" id="KFC81451.1"/>
    </source>
</evidence>
<organism evidence="1 2">
    <name type="scientific">Buttiauxella agrestis ATCC 33320</name>
    <dbReference type="NCBI Taxonomy" id="1006004"/>
    <lineage>
        <taxon>Bacteria</taxon>
        <taxon>Pseudomonadati</taxon>
        <taxon>Pseudomonadota</taxon>
        <taxon>Gammaproteobacteria</taxon>
        <taxon>Enterobacterales</taxon>
        <taxon>Enterobacteriaceae</taxon>
        <taxon>Buttiauxella</taxon>
    </lineage>
</organism>
<dbReference type="RefSeq" id="WP_034495887.1">
    <property type="nucleotide sequence ID" value="NZ_JMPI01000030.1"/>
</dbReference>